<organism evidence="1 2">
    <name type="scientific">Sphagnum jensenii</name>
    <dbReference type="NCBI Taxonomy" id="128206"/>
    <lineage>
        <taxon>Eukaryota</taxon>
        <taxon>Viridiplantae</taxon>
        <taxon>Streptophyta</taxon>
        <taxon>Embryophyta</taxon>
        <taxon>Bryophyta</taxon>
        <taxon>Sphagnophytina</taxon>
        <taxon>Sphagnopsida</taxon>
        <taxon>Sphagnales</taxon>
        <taxon>Sphagnaceae</taxon>
        <taxon>Sphagnum</taxon>
    </lineage>
</organism>
<proteinExistence type="predicted"/>
<evidence type="ECO:0000313" key="1">
    <source>
        <dbReference type="EMBL" id="CAK9254694.1"/>
    </source>
</evidence>
<dbReference type="Proteomes" id="UP001497444">
    <property type="component" value="Chromosome 1"/>
</dbReference>
<name>A0ABP0VJU2_9BRYO</name>
<gene>
    <name evidence="1" type="ORF">CSSPJE1EN1_LOCUS172</name>
</gene>
<dbReference type="EMBL" id="OZ020096">
    <property type="protein sequence ID" value="CAK9254694.1"/>
    <property type="molecule type" value="Genomic_DNA"/>
</dbReference>
<reference evidence="1 2" key="1">
    <citation type="submission" date="2024-02" db="EMBL/GenBank/DDBJ databases">
        <authorList>
            <consortium name="ELIXIR-Norway"/>
            <consortium name="Elixir Norway"/>
        </authorList>
    </citation>
    <scope>NUCLEOTIDE SEQUENCE [LARGE SCALE GENOMIC DNA]</scope>
</reference>
<dbReference type="PROSITE" id="PS51257">
    <property type="entry name" value="PROKAR_LIPOPROTEIN"/>
    <property type="match status" value="1"/>
</dbReference>
<evidence type="ECO:0000313" key="2">
    <source>
        <dbReference type="Proteomes" id="UP001497444"/>
    </source>
</evidence>
<keyword evidence="2" id="KW-1185">Reference proteome</keyword>
<sequence>MGSYWMRKARRGQLQNAGHFAVLVACRLRSPIALSEEESQRVVVQTGASPVPPSLAIFFLQIGFPRNMWSGRQGLYLEDDGKEPLACSTPIEQQLAGQLFVLSDQPQNGTKRVPG</sequence>
<protein>
    <submittedName>
        <fullName evidence="1">Uncharacterized protein</fullName>
    </submittedName>
</protein>
<accession>A0ABP0VJU2</accession>